<sequence length="81" mass="9433">MNRAQRRQRARITRQLHTHIAKHGIETLLDQLYGPGNWIYGAHEQLWIVPDTKDTGPGRAYCCVRAKGDWFKARLDAEHTH</sequence>
<evidence type="ECO:0000313" key="2">
    <source>
        <dbReference type="Proteomes" id="UP000066014"/>
    </source>
</evidence>
<dbReference type="OrthoDB" id="8910287at2"/>
<dbReference type="EMBL" id="AP014569">
    <property type="protein sequence ID" value="BAO82871.1"/>
    <property type="molecule type" value="Genomic_DNA"/>
</dbReference>
<protein>
    <submittedName>
        <fullName evidence="1">Uncharacterized protein</fullName>
    </submittedName>
</protein>
<gene>
    <name evidence="1" type="ORF">SMCB_0643</name>
</gene>
<dbReference type="Proteomes" id="UP000066014">
    <property type="component" value="Chromosome"/>
</dbReference>
<evidence type="ECO:0000313" key="1">
    <source>
        <dbReference type="EMBL" id="BAO82871.1"/>
    </source>
</evidence>
<proteinExistence type="predicted"/>
<dbReference type="RefSeq" id="WP_045535003.1">
    <property type="nucleotide sequence ID" value="NZ_AP014569.1"/>
</dbReference>
<dbReference type="KEGG" id="cbab:SMCB_0643"/>
<reference evidence="1 2" key="1">
    <citation type="journal article" date="2014" name="Nat. Commun.">
        <title>Physiological and genomic features of highly alkaliphilic hydrogen-utilizing Betaproteobacteria from a continental serpentinizing site.</title>
        <authorList>
            <person name="Suzuki S."/>
            <person name="Kuenen J.G."/>
            <person name="Schipper K."/>
            <person name="van der Velde S."/>
            <person name="Ishii S."/>
            <person name="Wu A."/>
            <person name="Sorokin D.Y."/>
            <person name="Tenney A."/>
            <person name="Meng X.Y."/>
            <person name="Morrill P.L."/>
            <person name="Kamagata Y."/>
            <person name="Muyzer G."/>
            <person name="Nealson K.H."/>
        </authorList>
    </citation>
    <scope>NUCLEOTIDE SEQUENCE [LARGE SCALE GENOMIC DNA]</scope>
    <source>
        <strain evidence="1 2">B1</strain>
    </source>
</reference>
<dbReference type="STRING" id="1458426.SMCB_0643"/>
<accession>A0A060NKB4</accession>
<keyword evidence="2" id="KW-1185">Reference proteome</keyword>
<dbReference type="HOGENOM" id="CLU_2571357_0_0_4"/>
<name>A0A060NKB4_9BURK</name>
<organism evidence="1 2">
    <name type="scientific">Serpentinimonas maccroryi</name>
    <dbReference type="NCBI Taxonomy" id="1458426"/>
    <lineage>
        <taxon>Bacteria</taxon>
        <taxon>Pseudomonadati</taxon>
        <taxon>Pseudomonadota</taxon>
        <taxon>Betaproteobacteria</taxon>
        <taxon>Burkholderiales</taxon>
        <taxon>Comamonadaceae</taxon>
        <taxon>Serpentinimonas</taxon>
    </lineage>
</organism>
<dbReference type="AlphaFoldDB" id="A0A060NKB4"/>